<dbReference type="InterPro" id="IPR001647">
    <property type="entry name" value="HTH_TetR"/>
</dbReference>
<feature type="domain" description="HTH tetR-type" evidence="3">
    <location>
        <begin position="8"/>
        <end position="68"/>
    </location>
</feature>
<dbReference type="AlphaFoldDB" id="A0A7W7U980"/>
<proteinExistence type="predicted"/>
<keyword evidence="5" id="KW-1185">Reference proteome</keyword>
<sequence length="213" mass="23253">MSSRPDDGHSRERILAAATRLFAERGYDATSTRAIGEAVGLNIATVAYHVGAKPELYRAVMRRAHLAQREAVTAALHRLDACGPSPRETRGALLDFVDSYLTFCLDHPEVPALWMRRWLAEGTELTEIETEFAGPLVAEVAAAVRTVLDRAGLGAGADIELLVFTIVWTAHSFGQAGVIDATGRRLGPHDLPTLDRFRRHLHAVVTGVLDREP</sequence>
<dbReference type="PANTHER" id="PTHR30055">
    <property type="entry name" value="HTH-TYPE TRANSCRIPTIONAL REGULATOR RUTR"/>
    <property type="match status" value="1"/>
</dbReference>
<dbReference type="SUPFAM" id="SSF46689">
    <property type="entry name" value="Homeodomain-like"/>
    <property type="match status" value="1"/>
</dbReference>
<organism evidence="4 5">
    <name type="scientific">Streptomyces nymphaeiformis</name>
    <dbReference type="NCBI Taxonomy" id="2663842"/>
    <lineage>
        <taxon>Bacteria</taxon>
        <taxon>Bacillati</taxon>
        <taxon>Actinomycetota</taxon>
        <taxon>Actinomycetes</taxon>
        <taxon>Kitasatosporales</taxon>
        <taxon>Streptomycetaceae</taxon>
        <taxon>Streptomyces</taxon>
    </lineage>
</organism>
<reference evidence="4 5" key="1">
    <citation type="submission" date="2020-08" db="EMBL/GenBank/DDBJ databases">
        <title>Genomic Encyclopedia of Type Strains, Phase III (KMG-III): the genomes of soil and plant-associated and newly described type strains.</title>
        <authorList>
            <person name="Whitman W."/>
        </authorList>
    </citation>
    <scope>NUCLEOTIDE SEQUENCE [LARGE SCALE GENOMIC DNA]</scope>
    <source>
        <strain evidence="4 5">SFB5A</strain>
    </source>
</reference>
<dbReference type="EMBL" id="JACHJY010000013">
    <property type="protein sequence ID" value="MBB4986547.1"/>
    <property type="molecule type" value="Genomic_DNA"/>
</dbReference>
<dbReference type="PRINTS" id="PR00455">
    <property type="entry name" value="HTHTETR"/>
</dbReference>
<dbReference type="PANTHER" id="PTHR30055:SF219">
    <property type="entry name" value="TRANSCRIPTIONAL REGULATORY PROTEIN"/>
    <property type="match status" value="1"/>
</dbReference>
<dbReference type="RefSeq" id="WP_116163555.1">
    <property type="nucleotide sequence ID" value="NZ_JACHJY010000013.1"/>
</dbReference>
<dbReference type="InterPro" id="IPR036271">
    <property type="entry name" value="Tet_transcr_reg_TetR-rel_C_sf"/>
</dbReference>
<dbReference type="InterPro" id="IPR050109">
    <property type="entry name" value="HTH-type_TetR-like_transc_reg"/>
</dbReference>
<dbReference type="SUPFAM" id="SSF48498">
    <property type="entry name" value="Tetracyclin repressor-like, C-terminal domain"/>
    <property type="match status" value="1"/>
</dbReference>
<evidence type="ECO:0000259" key="3">
    <source>
        <dbReference type="PROSITE" id="PS50977"/>
    </source>
</evidence>
<evidence type="ECO:0000313" key="4">
    <source>
        <dbReference type="EMBL" id="MBB4986547.1"/>
    </source>
</evidence>
<feature type="DNA-binding region" description="H-T-H motif" evidence="2">
    <location>
        <begin position="31"/>
        <end position="50"/>
    </location>
</feature>
<keyword evidence="1 2" id="KW-0238">DNA-binding</keyword>
<dbReference type="Pfam" id="PF00440">
    <property type="entry name" value="TetR_N"/>
    <property type="match status" value="1"/>
</dbReference>
<dbReference type="Proteomes" id="UP000582643">
    <property type="component" value="Unassembled WGS sequence"/>
</dbReference>
<evidence type="ECO:0000256" key="1">
    <source>
        <dbReference type="ARBA" id="ARBA00023125"/>
    </source>
</evidence>
<name>A0A7W7U980_9ACTN</name>
<dbReference type="GO" id="GO:0000976">
    <property type="term" value="F:transcription cis-regulatory region binding"/>
    <property type="evidence" value="ECO:0007669"/>
    <property type="project" value="TreeGrafter"/>
</dbReference>
<accession>A0A7W7U980</accession>
<protein>
    <submittedName>
        <fullName evidence="4">AcrR family transcriptional regulator</fullName>
    </submittedName>
</protein>
<dbReference type="PROSITE" id="PS50977">
    <property type="entry name" value="HTH_TETR_2"/>
    <property type="match status" value="1"/>
</dbReference>
<evidence type="ECO:0000256" key="2">
    <source>
        <dbReference type="PROSITE-ProRule" id="PRU00335"/>
    </source>
</evidence>
<gene>
    <name evidence="4" type="ORF">GGE06_007515</name>
</gene>
<dbReference type="Gene3D" id="1.10.357.10">
    <property type="entry name" value="Tetracycline Repressor, domain 2"/>
    <property type="match status" value="1"/>
</dbReference>
<comment type="caution">
    <text evidence="4">The sequence shown here is derived from an EMBL/GenBank/DDBJ whole genome shotgun (WGS) entry which is preliminary data.</text>
</comment>
<dbReference type="GO" id="GO:0003700">
    <property type="term" value="F:DNA-binding transcription factor activity"/>
    <property type="evidence" value="ECO:0007669"/>
    <property type="project" value="TreeGrafter"/>
</dbReference>
<evidence type="ECO:0000313" key="5">
    <source>
        <dbReference type="Proteomes" id="UP000582643"/>
    </source>
</evidence>
<dbReference type="InterPro" id="IPR009057">
    <property type="entry name" value="Homeodomain-like_sf"/>
</dbReference>